<comment type="subcellular location">
    <subcellularLocation>
        <location evidence="1">Periplasm</location>
    </subcellularLocation>
</comment>
<dbReference type="InterPro" id="IPR016148">
    <property type="entry name" value="Pili_assmbl_chaperone_C"/>
</dbReference>
<proteinExistence type="inferred from homology"/>
<organism evidence="8 9">
    <name type="scientific">Pseudomonas fluorescens</name>
    <dbReference type="NCBI Taxonomy" id="294"/>
    <lineage>
        <taxon>Bacteria</taxon>
        <taxon>Pseudomonadati</taxon>
        <taxon>Pseudomonadota</taxon>
        <taxon>Gammaproteobacteria</taxon>
        <taxon>Pseudomonadales</taxon>
        <taxon>Pseudomonadaceae</taxon>
        <taxon>Pseudomonas</taxon>
    </lineage>
</organism>
<dbReference type="InterPro" id="IPR013783">
    <property type="entry name" value="Ig-like_fold"/>
</dbReference>
<evidence type="ECO:0000256" key="4">
    <source>
        <dbReference type="ARBA" id="ARBA00022764"/>
    </source>
</evidence>
<feature type="domain" description="Pili assembly chaperone C-terminal" evidence="7">
    <location>
        <begin position="182"/>
        <end position="245"/>
    </location>
</feature>
<dbReference type="PRINTS" id="PR00969">
    <property type="entry name" value="CHAPERONPILI"/>
</dbReference>
<dbReference type="InterPro" id="IPR016147">
    <property type="entry name" value="Pili_assmbl_chaperone_N"/>
</dbReference>
<feature type="domain" description="Pili assembly chaperone N-terminal" evidence="6">
    <location>
        <begin position="43"/>
        <end position="156"/>
    </location>
</feature>
<evidence type="ECO:0000256" key="3">
    <source>
        <dbReference type="ARBA" id="ARBA00022729"/>
    </source>
</evidence>
<evidence type="ECO:0000256" key="1">
    <source>
        <dbReference type="ARBA" id="ARBA00004418"/>
    </source>
</evidence>
<evidence type="ECO:0000313" key="8">
    <source>
        <dbReference type="EMBL" id="SUD31052.1"/>
    </source>
</evidence>
<dbReference type="AlphaFoldDB" id="A0A379IE25"/>
<dbReference type="EMBL" id="UGUS01000002">
    <property type="protein sequence ID" value="SUD31052.1"/>
    <property type="molecule type" value="Genomic_DNA"/>
</dbReference>
<comment type="similarity">
    <text evidence="2">Belongs to the periplasmic pilus chaperone family.</text>
</comment>
<keyword evidence="4" id="KW-0574">Periplasm</keyword>
<evidence type="ECO:0000256" key="5">
    <source>
        <dbReference type="ARBA" id="ARBA00023186"/>
    </source>
</evidence>
<dbReference type="Pfam" id="PF02753">
    <property type="entry name" value="PapD_C"/>
    <property type="match status" value="1"/>
</dbReference>
<dbReference type="InterPro" id="IPR050643">
    <property type="entry name" value="Periplasmic_pilus_chap"/>
</dbReference>
<dbReference type="InterPro" id="IPR008962">
    <property type="entry name" value="PapD-like_sf"/>
</dbReference>
<dbReference type="GO" id="GO:0030288">
    <property type="term" value="C:outer membrane-bounded periplasmic space"/>
    <property type="evidence" value="ECO:0007669"/>
    <property type="project" value="InterPro"/>
</dbReference>
<dbReference type="Pfam" id="PF00345">
    <property type="entry name" value="PapD_N"/>
    <property type="match status" value="1"/>
</dbReference>
<dbReference type="PANTHER" id="PTHR30251:SF2">
    <property type="entry name" value="FIMBRIAL CHAPERONE YADV-RELATED"/>
    <property type="match status" value="1"/>
</dbReference>
<dbReference type="Gene3D" id="2.60.40.10">
    <property type="entry name" value="Immunoglobulins"/>
    <property type="match status" value="2"/>
</dbReference>
<keyword evidence="5" id="KW-0143">Chaperone</keyword>
<evidence type="ECO:0000256" key="2">
    <source>
        <dbReference type="ARBA" id="ARBA00007399"/>
    </source>
</evidence>
<dbReference type="Proteomes" id="UP000255125">
    <property type="component" value="Unassembled WGS sequence"/>
</dbReference>
<reference evidence="8 9" key="1">
    <citation type="submission" date="2018-06" db="EMBL/GenBank/DDBJ databases">
        <authorList>
            <consortium name="Pathogen Informatics"/>
            <person name="Doyle S."/>
        </authorList>
    </citation>
    <scope>NUCLEOTIDE SEQUENCE [LARGE SCALE GENOMIC DNA]</scope>
    <source>
        <strain evidence="8 9">NCTC10392</strain>
    </source>
</reference>
<gene>
    <name evidence="8" type="primary">focC_3</name>
    <name evidence="8" type="ORF">NCTC10392_02978</name>
</gene>
<keyword evidence="3" id="KW-0732">Signal</keyword>
<evidence type="ECO:0000259" key="7">
    <source>
        <dbReference type="Pfam" id="PF02753"/>
    </source>
</evidence>
<dbReference type="InterPro" id="IPR036316">
    <property type="entry name" value="Pili_assmbl_chap_C_dom_sf"/>
</dbReference>
<dbReference type="GO" id="GO:0071555">
    <property type="term" value="P:cell wall organization"/>
    <property type="evidence" value="ECO:0007669"/>
    <property type="project" value="InterPro"/>
</dbReference>
<evidence type="ECO:0000259" key="6">
    <source>
        <dbReference type="Pfam" id="PF00345"/>
    </source>
</evidence>
<dbReference type="PANTHER" id="PTHR30251">
    <property type="entry name" value="PILUS ASSEMBLY CHAPERONE"/>
    <property type="match status" value="1"/>
</dbReference>
<dbReference type="SUPFAM" id="SSF49584">
    <property type="entry name" value="Periplasmic chaperone C-domain"/>
    <property type="match status" value="1"/>
</dbReference>
<evidence type="ECO:0000313" key="9">
    <source>
        <dbReference type="Proteomes" id="UP000255125"/>
    </source>
</evidence>
<dbReference type="SUPFAM" id="SSF49354">
    <property type="entry name" value="PapD-like"/>
    <property type="match status" value="1"/>
</dbReference>
<dbReference type="InterPro" id="IPR001829">
    <property type="entry name" value="Pili_assmbl_chaperone_bac"/>
</dbReference>
<protein>
    <submittedName>
        <fullName evidence="8">Pili assembly chaperone</fullName>
    </submittedName>
</protein>
<sequence length="266" mass="28868">MREAFGPRHLSDPQTVDIMLPRSIAAGLGLLALLMATQAAASISLSATRIVFDGEHKEANITVRNGNQDVLIQSWVDTNDTHANAASFAVTPPLARIFAKEQQLLRVLYQGTGMPVDRESVIWLNVQEIPQAAASDNTLQLAVRQRIKIFFRPPGLPGNALSAPAHLEWQLQKRGAKSQLTVKNPTLYHVSMADIKLQAGQQTELAADSTMIAPGAEKQFSVKQLNGQDAVQLSFSSINDYGAQDKYTAQLSTGLTAKATEARARQ</sequence>
<name>A0A379IE25_PSEFL</name>
<accession>A0A379IE25</accession>